<dbReference type="EMBL" id="JAGEUA010000001">
    <property type="protein sequence ID" value="KAL1021755.1"/>
    <property type="molecule type" value="Genomic_DNA"/>
</dbReference>
<dbReference type="PANTHER" id="PTHR47333:SF4">
    <property type="entry name" value="EGF-LIKE DOMAIN-CONTAINING PROTEIN"/>
    <property type="match status" value="1"/>
</dbReference>
<dbReference type="SMART" id="SM00179">
    <property type="entry name" value="EGF_CA"/>
    <property type="match status" value="3"/>
</dbReference>
<reference evidence="13 14" key="1">
    <citation type="submission" date="2024-06" db="EMBL/GenBank/DDBJ databases">
        <authorList>
            <person name="Pan Q."/>
            <person name="Wen M."/>
            <person name="Jouanno E."/>
            <person name="Zahm M."/>
            <person name="Klopp C."/>
            <person name="Cabau C."/>
            <person name="Louis A."/>
            <person name="Berthelot C."/>
            <person name="Parey E."/>
            <person name="Roest Crollius H."/>
            <person name="Montfort J."/>
            <person name="Robinson-Rechavi M."/>
            <person name="Bouchez O."/>
            <person name="Lampietro C."/>
            <person name="Lopez Roques C."/>
            <person name="Donnadieu C."/>
            <person name="Postlethwait J."/>
            <person name="Bobe J."/>
            <person name="Verreycken H."/>
            <person name="Guiguen Y."/>
        </authorList>
    </citation>
    <scope>NUCLEOTIDE SEQUENCE [LARGE SCALE GENOMIC DNA]</scope>
    <source>
        <strain evidence="13">Up_M1</strain>
        <tissue evidence="13">Testis</tissue>
    </source>
</reference>
<dbReference type="PROSITE" id="PS01187">
    <property type="entry name" value="EGF_CA"/>
    <property type="match status" value="2"/>
</dbReference>
<evidence type="ECO:0000313" key="13">
    <source>
        <dbReference type="EMBL" id="KAL1021755.1"/>
    </source>
</evidence>
<dbReference type="InterPro" id="IPR000742">
    <property type="entry name" value="EGF"/>
</dbReference>
<dbReference type="InterPro" id="IPR000436">
    <property type="entry name" value="Sushi_SCR_CCP_dom"/>
</dbReference>
<evidence type="ECO:0000259" key="11">
    <source>
        <dbReference type="PROSITE" id="PS50026"/>
    </source>
</evidence>
<name>A0ABD0XYP1_UMBPY</name>
<dbReference type="CDD" id="cd00054">
    <property type="entry name" value="EGF_CA"/>
    <property type="match status" value="2"/>
</dbReference>
<dbReference type="CDD" id="cd00033">
    <property type="entry name" value="CCP"/>
    <property type="match status" value="3"/>
</dbReference>
<comment type="subcellular location">
    <subcellularLocation>
        <location evidence="1">Secreted</location>
    </subcellularLocation>
</comment>
<dbReference type="FunFam" id="2.10.25.10:FF:000010">
    <property type="entry name" value="Pro-epidermal growth factor"/>
    <property type="match status" value="1"/>
</dbReference>
<accession>A0ABD0XYP1</accession>
<comment type="caution">
    <text evidence="8">Lacks conserved residue(s) required for the propagation of feature annotation.</text>
</comment>
<evidence type="ECO:0000256" key="6">
    <source>
        <dbReference type="ARBA" id="ARBA00023157"/>
    </source>
</evidence>
<dbReference type="InterPro" id="IPR052080">
    <property type="entry name" value="vWF_C/EGF_Fibrillin"/>
</dbReference>
<dbReference type="SMART" id="SM00032">
    <property type="entry name" value="CCP"/>
    <property type="match status" value="3"/>
</dbReference>
<dbReference type="InterPro" id="IPR026823">
    <property type="entry name" value="cEGF"/>
</dbReference>
<evidence type="ECO:0000256" key="8">
    <source>
        <dbReference type="PROSITE-ProRule" id="PRU00076"/>
    </source>
</evidence>
<proteinExistence type="predicted"/>
<feature type="domain" description="Sushi" evidence="12">
    <location>
        <begin position="121"/>
        <end position="175"/>
    </location>
</feature>
<dbReference type="PROSITE" id="PS50026">
    <property type="entry name" value="EGF_3"/>
    <property type="match status" value="1"/>
</dbReference>
<feature type="region of interest" description="Disordered" evidence="10">
    <location>
        <begin position="269"/>
        <end position="294"/>
    </location>
</feature>
<dbReference type="Pfam" id="PF00084">
    <property type="entry name" value="Sushi"/>
    <property type="match status" value="3"/>
</dbReference>
<dbReference type="SUPFAM" id="SSF57535">
    <property type="entry name" value="Complement control module/SCR domain"/>
    <property type="match status" value="3"/>
</dbReference>
<dbReference type="Gene3D" id="2.10.70.10">
    <property type="entry name" value="Complement Module, domain 1"/>
    <property type="match status" value="3"/>
</dbReference>
<dbReference type="InterPro" id="IPR049883">
    <property type="entry name" value="NOTCH1_EGF-like"/>
</dbReference>
<keyword evidence="4" id="KW-0732">Signal</keyword>
<feature type="compositionally biased region" description="Low complexity" evidence="10">
    <location>
        <begin position="283"/>
        <end position="294"/>
    </location>
</feature>
<evidence type="ECO:0000256" key="10">
    <source>
        <dbReference type="SAM" id="MobiDB-lite"/>
    </source>
</evidence>
<feature type="domain" description="EGF-like" evidence="11">
    <location>
        <begin position="559"/>
        <end position="599"/>
    </location>
</feature>
<dbReference type="InterPro" id="IPR001881">
    <property type="entry name" value="EGF-like_Ca-bd_dom"/>
</dbReference>
<dbReference type="Proteomes" id="UP001557470">
    <property type="component" value="Unassembled WGS sequence"/>
</dbReference>
<comment type="caution">
    <text evidence="13">The sequence shown here is derived from an EMBL/GenBank/DDBJ whole genome shotgun (WGS) entry which is preliminary data.</text>
</comment>
<dbReference type="PROSITE" id="PS01186">
    <property type="entry name" value="EGF_2"/>
    <property type="match status" value="2"/>
</dbReference>
<evidence type="ECO:0000256" key="3">
    <source>
        <dbReference type="ARBA" id="ARBA00022536"/>
    </source>
</evidence>
<dbReference type="PROSITE" id="PS00010">
    <property type="entry name" value="ASX_HYDROXYL"/>
    <property type="match status" value="1"/>
</dbReference>
<feature type="region of interest" description="Disordered" evidence="10">
    <location>
        <begin position="400"/>
        <end position="419"/>
    </location>
</feature>
<dbReference type="Pfam" id="PF12662">
    <property type="entry name" value="cEGF"/>
    <property type="match status" value="1"/>
</dbReference>
<keyword evidence="6" id="KW-1015">Disulfide bond</keyword>
<sequence length="729" mass="80181">MLQGRHNATVFCPITESLVLNGGSRCSSPALEPLIWIQRETMGALTGLLPTLVAVLWTLPPGSLGEKCTSFRHLENGRTFFRYRGLYVTFACNSGYKMHGYRTNSCVSGQWSREPPVCVASGCPSPGNIQHGVTSVEKDGSWVLFSCDTGYRIHGPSQLYCKGQNWNSSKPVCKQSDIMSGWQLPEPAALMPLIQKQNRYASSTMKNHLQTHQKTIASTVFREAFLNPVLLANAESKDIHTLKDPPALDLNPMSHLMEELLLHNMVHTGRKEAPPKPSRGKVSTSSATTETFTSRSVLAASTDGHHGTTVGQTELMDILHREEVPSRATNTDPGRGIMEPADVRSISYQPHPQTHYEPDSTSQVSKGPLIPKFGSTQDTTVEEQAFVKQATIMDKKDGDRIRAKDTGPQSVGDDSGTLHNETSPYMVVSSKSDHLLFRGDADNLPRLVSLNHRPVCPYPPLPVHGTFYFRTVENPRPLEYKHYIQYACYAGYTLAHGNSHSYCLQGGRWSGVTPVCLEVTPCSLNNGGCSQLCTVTQTQAQCHCRPGFSLLEDQHTCTDVDECVLGQHGCQQTCVNTLGSFQCTCSYGYTLAGDGRTCVARCPAGYRQHSLNPRPAKHPSTQVHGTLTGEECVDINECDQSSVDSPAQCDWKCVNLPGSYRCICPRGYLLHAHGHQCRDVNECSRNNGGCSHVCLNHKGSYKCACPISHRLSPYSRNKCLPRKKLDTNP</sequence>
<dbReference type="FunFam" id="2.10.25.10:FF:000005">
    <property type="entry name" value="Fibrillin 2"/>
    <property type="match status" value="1"/>
</dbReference>
<keyword evidence="2" id="KW-0964">Secreted</keyword>
<gene>
    <name evidence="13" type="ORF">UPYG_G00017570</name>
</gene>
<organism evidence="13 14">
    <name type="scientific">Umbra pygmaea</name>
    <name type="common">Eastern mudminnow</name>
    <dbReference type="NCBI Taxonomy" id="75934"/>
    <lineage>
        <taxon>Eukaryota</taxon>
        <taxon>Metazoa</taxon>
        <taxon>Chordata</taxon>
        <taxon>Craniata</taxon>
        <taxon>Vertebrata</taxon>
        <taxon>Euteleostomi</taxon>
        <taxon>Actinopterygii</taxon>
        <taxon>Neopterygii</taxon>
        <taxon>Teleostei</taxon>
        <taxon>Protacanthopterygii</taxon>
        <taxon>Esociformes</taxon>
        <taxon>Umbridae</taxon>
        <taxon>Umbra</taxon>
    </lineage>
</organism>
<dbReference type="AlphaFoldDB" id="A0ABD0XYP1"/>
<dbReference type="PROSITE" id="PS50923">
    <property type="entry name" value="SUSHI"/>
    <property type="match status" value="3"/>
</dbReference>
<keyword evidence="3 8" id="KW-0245">EGF-like domain</keyword>
<keyword evidence="14" id="KW-1185">Reference proteome</keyword>
<dbReference type="GO" id="GO:0005576">
    <property type="term" value="C:extracellular region"/>
    <property type="evidence" value="ECO:0007669"/>
    <property type="project" value="UniProtKB-SubCell"/>
</dbReference>
<dbReference type="SMART" id="SM00181">
    <property type="entry name" value="EGF"/>
    <property type="match status" value="4"/>
</dbReference>
<evidence type="ECO:0000259" key="12">
    <source>
        <dbReference type="PROSITE" id="PS50923"/>
    </source>
</evidence>
<evidence type="ECO:0000256" key="1">
    <source>
        <dbReference type="ARBA" id="ARBA00004613"/>
    </source>
</evidence>
<evidence type="ECO:0000313" key="14">
    <source>
        <dbReference type="Proteomes" id="UP001557470"/>
    </source>
</evidence>
<evidence type="ECO:0000256" key="2">
    <source>
        <dbReference type="ARBA" id="ARBA00022525"/>
    </source>
</evidence>
<evidence type="ECO:0000256" key="7">
    <source>
        <dbReference type="ARBA" id="ARBA00023180"/>
    </source>
</evidence>
<feature type="domain" description="Sushi" evidence="12">
    <location>
        <begin position="66"/>
        <end position="120"/>
    </location>
</feature>
<evidence type="ECO:0000256" key="4">
    <source>
        <dbReference type="ARBA" id="ARBA00022729"/>
    </source>
</evidence>
<dbReference type="Gene3D" id="2.10.25.10">
    <property type="entry name" value="Laminin"/>
    <property type="match status" value="4"/>
</dbReference>
<dbReference type="SUPFAM" id="SSF57196">
    <property type="entry name" value="EGF/Laminin"/>
    <property type="match status" value="4"/>
</dbReference>
<protein>
    <submittedName>
        <fullName evidence="13">Uncharacterized protein</fullName>
    </submittedName>
</protein>
<keyword evidence="9" id="KW-0768">Sushi</keyword>
<evidence type="ECO:0000256" key="5">
    <source>
        <dbReference type="ARBA" id="ARBA00022737"/>
    </source>
</evidence>
<dbReference type="InterPro" id="IPR035976">
    <property type="entry name" value="Sushi/SCR/CCP_sf"/>
</dbReference>
<feature type="domain" description="Sushi" evidence="12">
    <location>
        <begin position="454"/>
        <end position="518"/>
    </location>
</feature>
<dbReference type="InterPro" id="IPR018097">
    <property type="entry name" value="EGF_Ca-bd_CS"/>
</dbReference>
<dbReference type="Pfam" id="PF07645">
    <property type="entry name" value="EGF_CA"/>
    <property type="match status" value="1"/>
</dbReference>
<keyword evidence="5" id="KW-0677">Repeat</keyword>
<dbReference type="Pfam" id="PF14670">
    <property type="entry name" value="FXa_inhibition"/>
    <property type="match status" value="2"/>
</dbReference>
<dbReference type="PANTHER" id="PTHR47333">
    <property type="entry name" value="VON WILLEBRAND FACTOR C AND EGF DOMAIN-CONTAINING PROTEIN"/>
    <property type="match status" value="1"/>
</dbReference>
<keyword evidence="7" id="KW-0325">Glycoprotein</keyword>
<dbReference type="InterPro" id="IPR000152">
    <property type="entry name" value="EGF-type_Asp/Asn_hydroxyl_site"/>
</dbReference>
<evidence type="ECO:0000256" key="9">
    <source>
        <dbReference type="PROSITE-ProRule" id="PRU00302"/>
    </source>
</evidence>
<dbReference type="FunFam" id="2.10.25.10:FF:000037">
    <property type="entry name" value="Signal peptide, CUB domain and EGF-like domain-containing 2"/>
    <property type="match status" value="1"/>
</dbReference>